<protein>
    <submittedName>
        <fullName evidence="1">Uncharacterized protein</fullName>
    </submittedName>
</protein>
<organism evidence="1 2">
    <name type="scientific">Flaviaesturariibacter amylovorans</name>
    <dbReference type="NCBI Taxonomy" id="1084520"/>
    <lineage>
        <taxon>Bacteria</taxon>
        <taxon>Pseudomonadati</taxon>
        <taxon>Bacteroidota</taxon>
        <taxon>Chitinophagia</taxon>
        <taxon>Chitinophagales</taxon>
        <taxon>Chitinophagaceae</taxon>
        <taxon>Flaviaestuariibacter</taxon>
    </lineage>
</organism>
<evidence type="ECO:0000313" key="1">
    <source>
        <dbReference type="EMBL" id="GAA4345130.1"/>
    </source>
</evidence>
<gene>
    <name evidence="1" type="ORF">GCM10023184_46970</name>
</gene>
<dbReference type="RefSeq" id="WP_345258507.1">
    <property type="nucleotide sequence ID" value="NZ_BAABGY010000022.1"/>
</dbReference>
<evidence type="ECO:0000313" key="2">
    <source>
        <dbReference type="Proteomes" id="UP001501725"/>
    </source>
</evidence>
<dbReference type="Proteomes" id="UP001501725">
    <property type="component" value="Unassembled WGS sequence"/>
</dbReference>
<keyword evidence="2" id="KW-1185">Reference proteome</keyword>
<dbReference type="EMBL" id="BAABGY010000022">
    <property type="protein sequence ID" value="GAA4345130.1"/>
    <property type="molecule type" value="Genomic_DNA"/>
</dbReference>
<sequence length="74" mass="8147">MPPLFSVRPCPLLPERDGTVTRFDFPPLAHVQEPMIAAVTRHFLGLAPNPAPTHEGVQVMEWMEALSTSGARQV</sequence>
<reference evidence="2" key="1">
    <citation type="journal article" date="2019" name="Int. J. Syst. Evol. Microbiol.">
        <title>The Global Catalogue of Microorganisms (GCM) 10K type strain sequencing project: providing services to taxonomists for standard genome sequencing and annotation.</title>
        <authorList>
            <consortium name="The Broad Institute Genomics Platform"/>
            <consortium name="The Broad Institute Genome Sequencing Center for Infectious Disease"/>
            <person name="Wu L."/>
            <person name="Ma J."/>
        </authorList>
    </citation>
    <scope>NUCLEOTIDE SEQUENCE [LARGE SCALE GENOMIC DNA]</scope>
    <source>
        <strain evidence="2">JCM 17919</strain>
    </source>
</reference>
<name>A0ABP8HV39_9BACT</name>
<accession>A0ABP8HV39</accession>
<comment type="caution">
    <text evidence="1">The sequence shown here is derived from an EMBL/GenBank/DDBJ whole genome shotgun (WGS) entry which is preliminary data.</text>
</comment>
<proteinExistence type="predicted"/>